<dbReference type="GO" id="GO:0016757">
    <property type="term" value="F:glycosyltransferase activity"/>
    <property type="evidence" value="ECO:0007669"/>
    <property type="project" value="InterPro"/>
</dbReference>
<dbReference type="CDD" id="cd03809">
    <property type="entry name" value="GT4_MtfB-like"/>
    <property type="match status" value="1"/>
</dbReference>
<dbReference type="Proteomes" id="UP000289437">
    <property type="component" value="Unassembled WGS sequence"/>
</dbReference>
<accession>A0A4Q0T8S9</accession>
<protein>
    <submittedName>
        <fullName evidence="3">Glycosyltransferase</fullName>
    </submittedName>
</protein>
<reference evidence="3 4" key="1">
    <citation type="submission" date="2018-11" db="EMBL/GenBank/DDBJ databases">
        <authorList>
            <person name="Mardanov A.V."/>
            <person name="Ravin N.V."/>
            <person name="Dedysh S.N."/>
        </authorList>
    </citation>
    <scope>NUCLEOTIDE SEQUENCE [LARGE SCALE GENOMIC DNA]</scope>
    <source>
        <strain evidence="3 4">AF10</strain>
    </source>
</reference>
<name>A0A4Q0T8S9_9BACT</name>
<sequence length="378" mass="42163">MKLRSTARSQTTRTLCIDLRWIDKSGVGTYIKGVMPGIVELLPDVSIVGLGDRKRLEEFSWSGSPRVRLLDCRAAVYSIAEQVQILRAIPSETTLFFSPYYTIPLLYSGKIAVTVHDLSHRIVAEIIENPRKRLYAQAMYKGLRKKSSLIFTVSDFSKSELLRLTHGPREDNIIPVHLGISPEWYEASLAPKIRTRPYYVHVGNIKPYKNLGRLVDAFLAIRDRVPHDLVIVGQGEGLITGESREFFERVQAASDRIHLTGFVSHKELLSLVGHAEALLMPSLYEGFGLPPLEAMAAGVPVAVANAGSLPEVCGDAALYFDPLLIKDIGEKLVLIATDSALRRQLIDRGLERSRLFTWDLCARRTAEGLRSMLGSDRK</sequence>
<dbReference type="PANTHER" id="PTHR46401:SF2">
    <property type="entry name" value="GLYCOSYLTRANSFERASE WBBK-RELATED"/>
    <property type="match status" value="1"/>
</dbReference>
<dbReference type="RefSeq" id="WP_128912435.1">
    <property type="nucleotide sequence ID" value="NZ_RDSM01000001.1"/>
</dbReference>
<evidence type="ECO:0000313" key="4">
    <source>
        <dbReference type="Proteomes" id="UP000289437"/>
    </source>
</evidence>
<dbReference type="AlphaFoldDB" id="A0A4Q0T8S9"/>
<dbReference type="PANTHER" id="PTHR46401">
    <property type="entry name" value="GLYCOSYLTRANSFERASE WBBK-RELATED"/>
    <property type="match status" value="1"/>
</dbReference>
<dbReference type="EMBL" id="RDSM01000001">
    <property type="protein sequence ID" value="RXH58439.1"/>
    <property type="molecule type" value="Genomic_DNA"/>
</dbReference>
<dbReference type="InterPro" id="IPR001296">
    <property type="entry name" value="Glyco_trans_1"/>
</dbReference>
<dbReference type="OrthoDB" id="9797829at2"/>
<dbReference type="SUPFAM" id="SSF53756">
    <property type="entry name" value="UDP-Glycosyltransferase/glycogen phosphorylase"/>
    <property type="match status" value="1"/>
</dbReference>
<proteinExistence type="predicted"/>
<evidence type="ECO:0000313" key="3">
    <source>
        <dbReference type="EMBL" id="RXH58439.1"/>
    </source>
</evidence>
<feature type="domain" description="Glycosyl transferase family 1" evidence="2">
    <location>
        <begin position="195"/>
        <end position="349"/>
    </location>
</feature>
<reference evidence="4" key="2">
    <citation type="submission" date="2019-02" db="EMBL/GenBank/DDBJ databases">
        <title>Granulicella sibirica sp. nov., a psychrotolerant acidobacterium isolated from an organic soil layer in forested tundra, West Siberia.</title>
        <authorList>
            <person name="Oshkin I.Y."/>
            <person name="Kulichevskaya I.S."/>
            <person name="Rijpstra W.I.C."/>
            <person name="Sinninghe Damste J.S."/>
            <person name="Rakitin A.L."/>
            <person name="Ravin N.V."/>
            <person name="Dedysh S.N."/>
        </authorList>
    </citation>
    <scope>NUCLEOTIDE SEQUENCE [LARGE SCALE GENOMIC DNA]</scope>
    <source>
        <strain evidence="4">AF10</strain>
    </source>
</reference>
<dbReference type="Gene3D" id="3.40.50.2000">
    <property type="entry name" value="Glycogen Phosphorylase B"/>
    <property type="match status" value="2"/>
</dbReference>
<gene>
    <name evidence="3" type="ORF">GRAN_1749</name>
</gene>
<keyword evidence="1 3" id="KW-0808">Transferase</keyword>
<keyword evidence="4" id="KW-1185">Reference proteome</keyword>
<evidence type="ECO:0000259" key="2">
    <source>
        <dbReference type="Pfam" id="PF00534"/>
    </source>
</evidence>
<organism evidence="3 4">
    <name type="scientific">Granulicella sibirica</name>
    <dbReference type="NCBI Taxonomy" id="2479048"/>
    <lineage>
        <taxon>Bacteria</taxon>
        <taxon>Pseudomonadati</taxon>
        <taxon>Acidobacteriota</taxon>
        <taxon>Terriglobia</taxon>
        <taxon>Terriglobales</taxon>
        <taxon>Acidobacteriaceae</taxon>
        <taxon>Granulicella</taxon>
    </lineage>
</organism>
<dbReference type="Pfam" id="PF00534">
    <property type="entry name" value="Glycos_transf_1"/>
    <property type="match status" value="1"/>
</dbReference>
<comment type="caution">
    <text evidence="3">The sequence shown here is derived from an EMBL/GenBank/DDBJ whole genome shotgun (WGS) entry which is preliminary data.</text>
</comment>
<evidence type="ECO:0000256" key="1">
    <source>
        <dbReference type="ARBA" id="ARBA00022679"/>
    </source>
</evidence>